<gene>
    <name evidence="1" type="ORF">NP511_08265</name>
</gene>
<dbReference type="AlphaFoldDB" id="A0AAF0PFR1"/>
<evidence type="ECO:0000313" key="2">
    <source>
        <dbReference type="Proteomes" id="UP001224926"/>
    </source>
</evidence>
<sequence>MLRVPQHAIRRCPQCGLPLANVQGIDACPDCQWITDRPDRPRCD</sequence>
<organism evidence="1 2">
    <name type="scientific">Natrinema thermotolerans</name>
    <dbReference type="NCBI Taxonomy" id="121872"/>
    <lineage>
        <taxon>Archaea</taxon>
        <taxon>Methanobacteriati</taxon>
        <taxon>Methanobacteriota</taxon>
        <taxon>Stenosarchaea group</taxon>
        <taxon>Halobacteria</taxon>
        <taxon>Halobacteriales</taxon>
        <taxon>Natrialbaceae</taxon>
        <taxon>Natrinema</taxon>
    </lineage>
</organism>
<keyword evidence="2" id="KW-1185">Reference proteome</keyword>
<proteinExistence type="predicted"/>
<evidence type="ECO:0000313" key="1">
    <source>
        <dbReference type="EMBL" id="WMT09614.1"/>
    </source>
</evidence>
<accession>A0AAF0PFR1</accession>
<dbReference type="GeneID" id="80368114"/>
<dbReference type="EMBL" id="CP101873">
    <property type="protein sequence ID" value="WMT09614.1"/>
    <property type="molecule type" value="Genomic_DNA"/>
</dbReference>
<name>A0AAF0PFR1_9EURY</name>
<reference evidence="1 2" key="1">
    <citation type="submission" date="2022-07" db="EMBL/GenBank/DDBJ databases">
        <title>Two temperate virus in Haloterrigena jeotgali A29.</title>
        <authorList>
            <person name="Deng X."/>
        </authorList>
    </citation>
    <scope>NUCLEOTIDE SEQUENCE [LARGE SCALE GENOMIC DNA]</scope>
    <source>
        <strain evidence="1 2">A29</strain>
    </source>
</reference>
<dbReference type="Proteomes" id="UP001224926">
    <property type="component" value="Chromosome"/>
</dbReference>
<dbReference type="RefSeq" id="WP_006649918.1">
    <property type="nucleotide sequence ID" value="NZ_CP101873.1"/>
</dbReference>
<protein>
    <submittedName>
        <fullName evidence="1">Uncharacterized protein</fullName>
    </submittedName>
</protein>